<protein>
    <submittedName>
        <fullName evidence="1">Uncharacterized protein</fullName>
    </submittedName>
</protein>
<evidence type="ECO:0000313" key="2">
    <source>
        <dbReference type="Proteomes" id="UP001054945"/>
    </source>
</evidence>
<proteinExistence type="predicted"/>
<sequence length="105" mass="11550">MLFCQICRCKAEEVFGDLELVKNLTAFASWWWKGAVASFMMNGFSSGSAGLKGDVVTSSTTSGFCKDSGLRPSHYLLYQKLHIPVISVTGVRVTLLSFLYSVQDN</sequence>
<dbReference type="EMBL" id="BPLR01015474">
    <property type="protein sequence ID" value="GIY76332.1"/>
    <property type="molecule type" value="Genomic_DNA"/>
</dbReference>
<reference evidence="1 2" key="1">
    <citation type="submission" date="2021-06" db="EMBL/GenBank/DDBJ databases">
        <title>Caerostris extrusa draft genome.</title>
        <authorList>
            <person name="Kono N."/>
            <person name="Arakawa K."/>
        </authorList>
    </citation>
    <scope>NUCLEOTIDE SEQUENCE [LARGE SCALE GENOMIC DNA]</scope>
</reference>
<evidence type="ECO:0000313" key="1">
    <source>
        <dbReference type="EMBL" id="GIY76332.1"/>
    </source>
</evidence>
<organism evidence="1 2">
    <name type="scientific">Caerostris extrusa</name>
    <name type="common">Bark spider</name>
    <name type="synonym">Caerostris bankana</name>
    <dbReference type="NCBI Taxonomy" id="172846"/>
    <lineage>
        <taxon>Eukaryota</taxon>
        <taxon>Metazoa</taxon>
        <taxon>Ecdysozoa</taxon>
        <taxon>Arthropoda</taxon>
        <taxon>Chelicerata</taxon>
        <taxon>Arachnida</taxon>
        <taxon>Araneae</taxon>
        <taxon>Araneomorphae</taxon>
        <taxon>Entelegynae</taxon>
        <taxon>Araneoidea</taxon>
        <taxon>Araneidae</taxon>
        <taxon>Caerostris</taxon>
    </lineage>
</organism>
<dbReference type="AlphaFoldDB" id="A0AAV4W145"/>
<gene>
    <name evidence="1" type="ORF">CEXT_634991</name>
</gene>
<name>A0AAV4W145_CAEEX</name>
<keyword evidence="2" id="KW-1185">Reference proteome</keyword>
<dbReference type="Proteomes" id="UP001054945">
    <property type="component" value="Unassembled WGS sequence"/>
</dbReference>
<accession>A0AAV4W145</accession>
<comment type="caution">
    <text evidence="1">The sequence shown here is derived from an EMBL/GenBank/DDBJ whole genome shotgun (WGS) entry which is preliminary data.</text>
</comment>